<evidence type="ECO:0000259" key="8">
    <source>
        <dbReference type="PROSITE" id="PS50850"/>
    </source>
</evidence>
<feature type="transmembrane region" description="Helical" evidence="7">
    <location>
        <begin position="34"/>
        <end position="58"/>
    </location>
</feature>
<dbReference type="PROSITE" id="PS00216">
    <property type="entry name" value="SUGAR_TRANSPORT_1"/>
    <property type="match status" value="1"/>
</dbReference>
<feature type="domain" description="Major facilitator superfamily (MFS) profile" evidence="8">
    <location>
        <begin position="36"/>
        <end position="484"/>
    </location>
</feature>
<feature type="transmembrane region" description="Helical" evidence="7">
    <location>
        <begin position="285"/>
        <end position="311"/>
    </location>
</feature>
<gene>
    <name evidence="9" type="ORF">MTBBW1_1630007</name>
</gene>
<dbReference type="Gene3D" id="1.20.1720.10">
    <property type="entry name" value="Multidrug resistance protein D"/>
    <property type="match status" value="1"/>
</dbReference>
<evidence type="ECO:0000313" key="10">
    <source>
        <dbReference type="Proteomes" id="UP000191931"/>
    </source>
</evidence>
<dbReference type="PRINTS" id="PR01036">
    <property type="entry name" value="TCRTETB"/>
</dbReference>
<evidence type="ECO:0000256" key="7">
    <source>
        <dbReference type="SAM" id="Phobius"/>
    </source>
</evidence>
<evidence type="ECO:0000256" key="1">
    <source>
        <dbReference type="ARBA" id="ARBA00004141"/>
    </source>
</evidence>
<feature type="transmembrane region" description="Helical" evidence="7">
    <location>
        <begin position="188"/>
        <end position="208"/>
    </location>
</feature>
<comment type="subcellular location">
    <subcellularLocation>
        <location evidence="1">Membrane</location>
        <topology evidence="1">Multi-pass membrane protein</topology>
    </subcellularLocation>
</comment>
<reference evidence="9 10" key="1">
    <citation type="submission" date="2017-03" db="EMBL/GenBank/DDBJ databases">
        <authorList>
            <person name="Afonso C.L."/>
            <person name="Miller P.J."/>
            <person name="Scott M.A."/>
            <person name="Spackman E."/>
            <person name="Goraichik I."/>
            <person name="Dimitrov K.M."/>
            <person name="Suarez D.L."/>
            <person name="Swayne D.E."/>
        </authorList>
    </citation>
    <scope>NUCLEOTIDE SEQUENCE [LARGE SCALE GENOMIC DNA]</scope>
    <source>
        <strain evidence="9">PRJEB14757</strain>
    </source>
</reference>
<dbReference type="PROSITE" id="PS50850">
    <property type="entry name" value="MFS"/>
    <property type="match status" value="1"/>
</dbReference>
<protein>
    <submittedName>
        <fullName evidence="9">Related to efflux pump antibiotic resistance protein</fullName>
    </submittedName>
</protein>
<dbReference type="Proteomes" id="UP000191931">
    <property type="component" value="Unassembled WGS sequence"/>
</dbReference>
<dbReference type="PANTHER" id="PTHR42718">
    <property type="entry name" value="MAJOR FACILITATOR SUPERFAMILY MULTIDRUG TRANSPORTER MFSC"/>
    <property type="match status" value="1"/>
</dbReference>
<feature type="transmembrane region" description="Helical" evidence="7">
    <location>
        <begin position="163"/>
        <end position="182"/>
    </location>
</feature>
<dbReference type="RefSeq" id="WP_245809453.1">
    <property type="nucleotide sequence ID" value="NZ_LT828550.1"/>
</dbReference>
<dbReference type="CDD" id="cd17321">
    <property type="entry name" value="MFS_MMR_MDR_like"/>
    <property type="match status" value="1"/>
</dbReference>
<dbReference type="InterPro" id="IPR011701">
    <property type="entry name" value="MFS"/>
</dbReference>
<feature type="transmembrane region" description="Helical" evidence="7">
    <location>
        <begin position="423"/>
        <end position="441"/>
    </location>
</feature>
<feature type="transmembrane region" description="Helical" evidence="7">
    <location>
        <begin position="102"/>
        <end position="119"/>
    </location>
</feature>
<dbReference type="PANTHER" id="PTHR42718:SF9">
    <property type="entry name" value="MAJOR FACILITATOR SUPERFAMILY MULTIDRUG TRANSPORTER MFSC"/>
    <property type="match status" value="1"/>
</dbReference>
<keyword evidence="10" id="KW-1185">Reference proteome</keyword>
<evidence type="ECO:0000256" key="3">
    <source>
        <dbReference type="ARBA" id="ARBA00022692"/>
    </source>
</evidence>
<feature type="transmembrane region" description="Helical" evidence="7">
    <location>
        <begin position="253"/>
        <end position="273"/>
    </location>
</feature>
<dbReference type="Pfam" id="PF07690">
    <property type="entry name" value="MFS_1"/>
    <property type="match status" value="1"/>
</dbReference>
<keyword evidence="4 7" id="KW-1133">Transmembrane helix</keyword>
<proteinExistence type="predicted"/>
<dbReference type="GO" id="GO:0022857">
    <property type="term" value="F:transmembrane transporter activity"/>
    <property type="evidence" value="ECO:0007669"/>
    <property type="project" value="InterPro"/>
</dbReference>
<keyword evidence="2" id="KW-0813">Transport</keyword>
<dbReference type="InterPro" id="IPR005829">
    <property type="entry name" value="Sugar_transporter_CS"/>
</dbReference>
<evidence type="ECO:0000256" key="5">
    <source>
        <dbReference type="ARBA" id="ARBA00023136"/>
    </source>
</evidence>
<dbReference type="Gene3D" id="1.20.1250.20">
    <property type="entry name" value="MFS general substrate transporter like domains"/>
    <property type="match status" value="1"/>
</dbReference>
<evidence type="ECO:0000313" key="9">
    <source>
        <dbReference type="EMBL" id="SLM28897.1"/>
    </source>
</evidence>
<feature type="region of interest" description="Disordered" evidence="6">
    <location>
        <begin position="1"/>
        <end position="30"/>
    </location>
</feature>
<feature type="transmembrane region" description="Helical" evidence="7">
    <location>
        <begin position="131"/>
        <end position="151"/>
    </location>
</feature>
<sequence>MISPAEKNKADTKKCDDSIQSSSEKSSEKNTSEAMTTAVVCIVQFITPFMMSGVGVALPSIGRHFSASAFQLGLAEMVYMLGVTLLLMPAGQVADIMGRKKVFLAGLSGFTVTTLMLALSGSMEMFLFMRFFQGLSVSLITTTSVAILSSVVPPSRRGRSMGIIVASVYAGLSAGPALGGFIVSHAGWRALFILTTLVAAAALGLSIVQLKGDWKGAPEQQIDYRGSLIYMVSLGLLITGISGADIFPQSKFLTITGVLGLMLFLFVESRVAFPLLNIKMIMKNRILGFTVIATLINYAASFGIIFFFSLYLQGVKGLSAKTAGMLLIIQTIVQCLLSPVAGRLADRIYPGRIATFGMAICTAGLLLATGINSDTSIQKIITIFVLMGTGYGFFSSPNITVIMNSVPQNAYGQASSLAATMRTLGMLASMTISAVLIARYMGDSPVNQATSSQFLQSLQSAMMLFAGMGFAGVFLSMGRVIPAENN</sequence>
<feature type="transmembrane region" description="Helical" evidence="7">
    <location>
        <begin position="461"/>
        <end position="481"/>
    </location>
</feature>
<evidence type="ECO:0000256" key="2">
    <source>
        <dbReference type="ARBA" id="ARBA00022448"/>
    </source>
</evidence>
<dbReference type="STRING" id="1246637.MTBBW1_1630007"/>
<organism evidence="9 10">
    <name type="scientific">Desulfamplus magnetovallimortis</name>
    <dbReference type="NCBI Taxonomy" id="1246637"/>
    <lineage>
        <taxon>Bacteria</taxon>
        <taxon>Pseudomonadati</taxon>
        <taxon>Thermodesulfobacteriota</taxon>
        <taxon>Desulfobacteria</taxon>
        <taxon>Desulfobacterales</taxon>
        <taxon>Desulfobacteraceae</taxon>
        <taxon>Desulfamplus</taxon>
    </lineage>
</organism>
<dbReference type="SUPFAM" id="SSF103473">
    <property type="entry name" value="MFS general substrate transporter"/>
    <property type="match status" value="1"/>
</dbReference>
<feature type="transmembrane region" description="Helical" evidence="7">
    <location>
        <begin position="377"/>
        <end position="394"/>
    </location>
</feature>
<keyword evidence="5 7" id="KW-0472">Membrane</keyword>
<feature type="compositionally biased region" description="Basic and acidic residues" evidence="6">
    <location>
        <begin position="1"/>
        <end position="17"/>
    </location>
</feature>
<dbReference type="AlphaFoldDB" id="A0A1W1H8T6"/>
<name>A0A1W1H8T6_9BACT</name>
<evidence type="ECO:0000256" key="4">
    <source>
        <dbReference type="ARBA" id="ARBA00022989"/>
    </source>
</evidence>
<dbReference type="GO" id="GO:0016020">
    <property type="term" value="C:membrane"/>
    <property type="evidence" value="ECO:0007669"/>
    <property type="project" value="UniProtKB-SubCell"/>
</dbReference>
<feature type="transmembrane region" description="Helical" evidence="7">
    <location>
        <begin position="70"/>
        <end position="90"/>
    </location>
</feature>
<dbReference type="InterPro" id="IPR020846">
    <property type="entry name" value="MFS_dom"/>
</dbReference>
<feature type="transmembrane region" description="Helical" evidence="7">
    <location>
        <begin position="353"/>
        <end position="371"/>
    </location>
</feature>
<dbReference type="EMBL" id="FWEV01000072">
    <property type="protein sequence ID" value="SLM28897.1"/>
    <property type="molecule type" value="Genomic_DNA"/>
</dbReference>
<feature type="transmembrane region" description="Helical" evidence="7">
    <location>
        <begin position="228"/>
        <end position="247"/>
    </location>
</feature>
<dbReference type="InterPro" id="IPR036259">
    <property type="entry name" value="MFS_trans_sf"/>
</dbReference>
<feature type="transmembrane region" description="Helical" evidence="7">
    <location>
        <begin position="323"/>
        <end position="341"/>
    </location>
</feature>
<keyword evidence="3 7" id="KW-0812">Transmembrane</keyword>
<evidence type="ECO:0000256" key="6">
    <source>
        <dbReference type="SAM" id="MobiDB-lite"/>
    </source>
</evidence>
<accession>A0A1W1H8T6</accession>